<dbReference type="HAMAP" id="MF_00629">
    <property type="entry name" value="Ribosomal_eL39"/>
    <property type="match status" value="1"/>
</dbReference>
<dbReference type="eggNOG" id="arCOG04177">
    <property type="taxonomic scope" value="Archaea"/>
</dbReference>
<evidence type="ECO:0000256" key="5">
    <source>
        <dbReference type="HAMAP-Rule" id="MF_00629"/>
    </source>
</evidence>
<comment type="similarity">
    <text evidence="1 5">Belongs to the eukaryotic ribosomal protein eL39 family.</text>
</comment>
<dbReference type="GO" id="GO:0003735">
    <property type="term" value="F:structural constituent of ribosome"/>
    <property type="evidence" value="ECO:0007669"/>
    <property type="project" value="InterPro"/>
</dbReference>
<reference evidence="6" key="1">
    <citation type="submission" date="2010-02" db="EMBL/GenBank/DDBJ databases">
        <title>Complete sequence of Aciduliprofundum boonei T469.</title>
        <authorList>
            <consortium name="US DOE Joint Genome Institute"/>
            <person name="Lucas S."/>
            <person name="Copeland A."/>
            <person name="Lapidus A."/>
            <person name="Cheng J.-F."/>
            <person name="Bruce D."/>
            <person name="Goodwin L."/>
            <person name="Pitluck S."/>
            <person name="Saunders E."/>
            <person name="Detter J.C."/>
            <person name="Han C."/>
            <person name="Tapia R."/>
            <person name="Land M."/>
            <person name="Hauser L."/>
            <person name="Kyrpides N."/>
            <person name="Mikhailova N."/>
            <person name="Flores G."/>
            <person name="Reysenbach A.-L."/>
            <person name="Woyke T."/>
        </authorList>
    </citation>
    <scope>NUCLEOTIDE SEQUENCE</scope>
    <source>
        <strain evidence="6">T469</strain>
    </source>
</reference>
<dbReference type="KEGG" id="abi:Aboo_0026"/>
<dbReference type="STRING" id="439481.Aboo_0026"/>
<sequence>MARNKHVARKMRLIRKMNSNRRVPAWVMMRTDRKFTQHPHRRNWRRNKLKV</sequence>
<dbReference type="GO" id="GO:0006412">
    <property type="term" value="P:translation"/>
    <property type="evidence" value="ECO:0007669"/>
    <property type="project" value="UniProtKB-UniRule"/>
</dbReference>
<dbReference type="InterPro" id="IPR020083">
    <property type="entry name" value="Ribosomal_eL39_CS"/>
</dbReference>
<gene>
    <name evidence="5" type="primary">rpl39e</name>
    <name evidence="6" type="ordered locus">Aboo_0026</name>
</gene>
<organism evidence="6 7">
    <name type="scientific">Aciduliprofundum boonei (strain DSM 19572 / T469)</name>
    <dbReference type="NCBI Taxonomy" id="439481"/>
    <lineage>
        <taxon>Archaea</taxon>
        <taxon>Methanobacteriati</taxon>
        <taxon>Thermoplasmatota</taxon>
        <taxon>DHVE2 group</taxon>
        <taxon>Candidatus Aciduliprofundum</taxon>
    </lineage>
</organism>
<dbReference type="PROSITE" id="PS00051">
    <property type="entry name" value="RIBOSOMAL_L39E"/>
    <property type="match status" value="1"/>
</dbReference>
<evidence type="ECO:0000256" key="4">
    <source>
        <dbReference type="ARBA" id="ARBA00035234"/>
    </source>
</evidence>
<protein>
    <recommendedName>
        <fullName evidence="4 5">Large ribosomal subunit protein eL39</fullName>
    </recommendedName>
</protein>
<evidence type="ECO:0000256" key="3">
    <source>
        <dbReference type="ARBA" id="ARBA00023274"/>
    </source>
</evidence>
<keyword evidence="2 5" id="KW-0689">Ribosomal protein</keyword>
<dbReference type="Pfam" id="PF00832">
    <property type="entry name" value="Ribosomal_L39"/>
    <property type="match status" value="1"/>
</dbReference>
<dbReference type="HOGENOM" id="CLU_181948_4_0_2"/>
<dbReference type="GO" id="GO:0005840">
    <property type="term" value="C:ribosome"/>
    <property type="evidence" value="ECO:0007669"/>
    <property type="project" value="UniProtKB-KW"/>
</dbReference>
<proteinExistence type="inferred from homology"/>
<dbReference type="SUPFAM" id="SSF48662">
    <property type="entry name" value="Ribosomal protein L39e"/>
    <property type="match status" value="1"/>
</dbReference>
<dbReference type="AlphaFoldDB" id="B5IFD5"/>
<dbReference type="InterPro" id="IPR000077">
    <property type="entry name" value="Ribosomal_eL39"/>
</dbReference>
<dbReference type="OrthoDB" id="65887at2157"/>
<dbReference type="NCBIfam" id="NF002316">
    <property type="entry name" value="PRK01242.1"/>
    <property type="match status" value="1"/>
</dbReference>
<evidence type="ECO:0000256" key="1">
    <source>
        <dbReference type="ARBA" id="ARBA00009339"/>
    </source>
</evidence>
<dbReference type="Proteomes" id="UP000001400">
    <property type="component" value="Chromosome"/>
</dbReference>
<dbReference type="InterPro" id="IPR023626">
    <property type="entry name" value="Ribosomal_eL39_dom_sf"/>
</dbReference>
<keyword evidence="3 5" id="KW-0687">Ribonucleoprotein</keyword>
<dbReference type="RefSeq" id="WP_008085553.1">
    <property type="nucleotide sequence ID" value="NC_013926.1"/>
</dbReference>
<dbReference type="EMBL" id="CP001941">
    <property type="protein sequence ID" value="ADD07838.1"/>
    <property type="molecule type" value="Genomic_DNA"/>
</dbReference>
<accession>B5IFD5</accession>
<dbReference type="GeneID" id="8826960"/>
<evidence type="ECO:0000313" key="6">
    <source>
        <dbReference type="EMBL" id="ADD07838.1"/>
    </source>
</evidence>
<dbReference type="Gene3D" id="1.10.1620.10">
    <property type="entry name" value="Ribosomal protein L39e"/>
    <property type="match status" value="1"/>
</dbReference>
<dbReference type="GO" id="GO:1990904">
    <property type="term" value="C:ribonucleoprotein complex"/>
    <property type="evidence" value="ECO:0007669"/>
    <property type="project" value="UniProtKB-KW"/>
</dbReference>
<evidence type="ECO:0000313" key="7">
    <source>
        <dbReference type="Proteomes" id="UP000001400"/>
    </source>
</evidence>
<evidence type="ECO:0000256" key="2">
    <source>
        <dbReference type="ARBA" id="ARBA00022980"/>
    </source>
</evidence>
<keyword evidence="7" id="KW-1185">Reference proteome</keyword>
<name>B5IFD5_ACIB4</name>